<feature type="domain" description="HTH lacI-type" evidence="4">
    <location>
        <begin position="16"/>
        <end position="70"/>
    </location>
</feature>
<dbReference type="Gene3D" id="1.10.260.40">
    <property type="entry name" value="lambda repressor-like DNA-binding domains"/>
    <property type="match status" value="1"/>
</dbReference>
<dbReference type="SUPFAM" id="SSF47413">
    <property type="entry name" value="lambda repressor-like DNA-binding domains"/>
    <property type="match status" value="1"/>
</dbReference>
<dbReference type="Pfam" id="PF13377">
    <property type="entry name" value="Peripla_BP_3"/>
    <property type="match status" value="1"/>
</dbReference>
<protein>
    <submittedName>
        <fullName evidence="5">Transcriptional regulator</fullName>
    </submittedName>
</protein>
<keyword evidence="3" id="KW-0804">Transcription</keyword>
<dbReference type="InterPro" id="IPR046335">
    <property type="entry name" value="LacI/GalR-like_sensor"/>
</dbReference>
<dbReference type="CDD" id="cd01574">
    <property type="entry name" value="PBP1_LacI"/>
    <property type="match status" value="1"/>
</dbReference>
<dbReference type="InterPro" id="IPR010982">
    <property type="entry name" value="Lambda_DNA-bd_dom_sf"/>
</dbReference>
<evidence type="ECO:0000259" key="4">
    <source>
        <dbReference type="PROSITE" id="PS50932"/>
    </source>
</evidence>
<keyword evidence="1" id="KW-0805">Transcription regulation</keyword>
<dbReference type="PANTHER" id="PTHR30146">
    <property type="entry name" value="LACI-RELATED TRANSCRIPTIONAL REPRESSOR"/>
    <property type="match status" value="1"/>
</dbReference>
<dbReference type="EMBL" id="CP011043">
    <property type="protein sequence ID" value="AJW78048.1"/>
    <property type="molecule type" value="Genomic_DNA"/>
</dbReference>
<dbReference type="AlphaFoldDB" id="A0A0D5CEG0"/>
<dbReference type="GO" id="GO:0003700">
    <property type="term" value="F:DNA-binding transcription factor activity"/>
    <property type="evidence" value="ECO:0007669"/>
    <property type="project" value="TreeGrafter"/>
</dbReference>
<dbReference type="Proteomes" id="UP000032604">
    <property type="component" value="Chromosome"/>
</dbReference>
<gene>
    <name evidence="5" type="ORF">VO01_01905</name>
</gene>
<dbReference type="InterPro" id="IPR028082">
    <property type="entry name" value="Peripla_BP_I"/>
</dbReference>
<evidence type="ECO:0000256" key="2">
    <source>
        <dbReference type="ARBA" id="ARBA00023125"/>
    </source>
</evidence>
<evidence type="ECO:0000313" key="6">
    <source>
        <dbReference type="Proteomes" id="UP000032604"/>
    </source>
</evidence>
<dbReference type="InterPro" id="IPR000843">
    <property type="entry name" value="HTH_LacI"/>
</dbReference>
<dbReference type="PANTHER" id="PTHR30146:SF109">
    <property type="entry name" value="HTH-TYPE TRANSCRIPTIONAL REGULATOR GALS"/>
    <property type="match status" value="1"/>
</dbReference>
<organism evidence="5 6">
    <name type="scientific">Clavibacter michiganensis subsp. insidiosus</name>
    <dbReference type="NCBI Taxonomy" id="33014"/>
    <lineage>
        <taxon>Bacteria</taxon>
        <taxon>Bacillati</taxon>
        <taxon>Actinomycetota</taxon>
        <taxon>Actinomycetes</taxon>
        <taxon>Micrococcales</taxon>
        <taxon>Microbacteriaceae</taxon>
        <taxon>Clavibacter</taxon>
    </lineage>
</organism>
<dbReference type="GO" id="GO:0000976">
    <property type="term" value="F:transcription cis-regulatory region binding"/>
    <property type="evidence" value="ECO:0007669"/>
    <property type="project" value="TreeGrafter"/>
</dbReference>
<dbReference type="Gene3D" id="3.40.50.2300">
    <property type="match status" value="2"/>
</dbReference>
<dbReference type="SUPFAM" id="SSF53822">
    <property type="entry name" value="Periplasmic binding protein-like I"/>
    <property type="match status" value="1"/>
</dbReference>
<proteinExistence type="predicted"/>
<accession>A0A0D5CEG0</accession>
<sequence length="346" mass="37500">MPDGARVSVRSGGERLGLREVAERAGVSHMTVSRVLNGHPQVKESTRQRVLEVVAELDFRPNMAARQLVTQQALRIGVLIESAVEFGPSSILRAIERSARDGGYSVASFALRDDEDATPEEAVRHLTVQGVDALCVVAPRSSSVAVLRTITTGLPTLVVKAEKDPAFLTVSVDQSAGTRLAVDHLASLGHRDVLHVSGPLDWLDARARERAFHTRARAWGMRERPIVIGDWSSDFGYDFAKGLTAVPEYTAVFVANDEMALGVVHGLHDRGIRVPEDLSVVGFDDLPVSRHFLPPLTTVRQDFPALGALVVDVLIAAIEGREIPQATRIPAELVVRDSSAAARRLD</sequence>
<keyword evidence="2" id="KW-0238">DNA-binding</keyword>
<evidence type="ECO:0000313" key="5">
    <source>
        <dbReference type="EMBL" id="AJW78048.1"/>
    </source>
</evidence>
<dbReference type="CDD" id="cd01392">
    <property type="entry name" value="HTH_LacI"/>
    <property type="match status" value="1"/>
</dbReference>
<reference evidence="5 6" key="1">
    <citation type="journal article" date="2015" name="Genome Announc.">
        <title>Complete Genome Sequence of Clavibacter michiganensis subsp. insidiosus R1-1 Using PacBio Single-Molecule Real-Time Technology.</title>
        <authorList>
            <person name="Lu Y."/>
            <person name="Samac D.A."/>
            <person name="Glazebrook J."/>
            <person name="Ishimaru C.A."/>
        </authorList>
    </citation>
    <scope>NUCLEOTIDE SEQUENCE [LARGE SCALE GENOMIC DNA]</scope>
    <source>
        <strain evidence="5 6">R1-1</strain>
    </source>
</reference>
<dbReference type="PROSITE" id="PS00356">
    <property type="entry name" value="HTH_LACI_1"/>
    <property type="match status" value="1"/>
</dbReference>
<dbReference type="PATRIC" id="fig|33014.5.peg.401"/>
<dbReference type="PROSITE" id="PS50932">
    <property type="entry name" value="HTH_LACI_2"/>
    <property type="match status" value="1"/>
</dbReference>
<dbReference type="KEGG" id="cmh:VO01_01905"/>
<name>A0A0D5CEG0_9MICO</name>
<evidence type="ECO:0000256" key="3">
    <source>
        <dbReference type="ARBA" id="ARBA00023163"/>
    </source>
</evidence>
<dbReference type="HOGENOM" id="CLU_037628_6_1_11"/>
<dbReference type="Pfam" id="PF00356">
    <property type="entry name" value="LacI"/>
    <property type="match status" value="1"/>
</dbReference>
<dbReference type="SMART" id="SM00354">
    <property type="entry name" value="HTH_LACI"/>
    <property type="match status" value="1"/>
</dbReference>
<evidence type="ECO:0000256" key="1">
    <source>
        <dbReference type="ARBA" id="ARBA00023015"/>
    </source>
</evidence>